<name>A0A3B0XSR8_9ZZZZ</name>
<organism evidence="1">
    <name type="scientific">hydrothermal vent metagenome</name>
    <dbReference type="NCBI Taxonomy" id="652676"/>
    <lineage>
        <taxon>unclassified sequences</taxon>
        <taxon>metagenomes</taxon>
        <taxon>ecological metagenomes</taxon>
    </lineage>
</organism>
<accession>A0A3B0XSR8</accession>
<proteinExistence type="predicted"/>
<dbReference type="AlphaFoldDB" id="A0A3B0XSR8"/>
<sequence>MKIDSIKVQINPLIPHYGQYDVNKNILMLKHSNLALNSAVVQSFFIHEGVHMGNDVDKIGIVKGVDEEAAGFIAQAIYFRAETGRYLSDPNNNPKINKVFSQANAAAISVINKSSTDI</sequence>
<dbReference type="EMBL" id="UOFI01000074">
    <property type="protein sequence ID" value="VAW66317.1"/>
    <property type="molecule type" value="Genomic_DNA"/>
</dbReference>
<evidence type="ECO:0000313" key="1">
    <source>
        <dbReference type="EMBL" id="VAW66317.1"/>
    </source>
</evidence>
<reference evidence="1" key="1">
    <citation type="submission" date="2018-06" db="EMBL/GenBank/DDBJ databases">
        <authorList>
            <person name="Zhirakovskaya E."/>
        </authorList>
    </citation>
    <scope>NUCLEOTIDE SEQUENCE</scope>
</reference>
<protein>
    <submittedName>
        <fullName evidence="1">Uncharacterized protein</fullName>
    </submittedName>
</protein>
<gene>
    <name evidence="1" type="ORF">MNBD_GAMMA09-3498</name>
</gene>